<accession>A0A6H1ZIL9</accession>
<evidence type="ECO:0000313" key="2">
    <source>
        <dbReference type="EMBL" id="QJA59038.1"/>
    </source>
</evidence>
<evidence type="ECO:0000313" key="1">
    <source>
        <dbReference type="EMBL" id="QJA47322.1"/>
    </source>
</evidence>
<dbReference type="EMBL" id="MT144039">
    <property type="protein sequence ID" value="QJA47322.1"/>
    <property type="molecule type" value="Genomic_DNA"/>
</dbReference>
<dbReference type="EMBL" id="MT141351">
    <property type="protein sequence ID" value="QJA59038.1"/>
    <property type="molecule type" value="Genomic_DNA"/>
</dbReference>
<dbReference type="AlphaFoldDB" id="A0A6H1ZIL9"/>
<dbReference type="EMBL" id="MT144657">
    <property type="protein sequence ID" value="QJH96640.1"/>
    <property type="molecule type" value="Genomic_DNA"/>
</dbReference>
<protein>
    <submittedName>
        <fullName evidence="1">Uncharacterized protein</fullName>
    </submittedName>
</protein>
<sequence length="120" mass="12703">MDPSKALDIKSQDAAKVYSWIANMINACEQETHLAEAAAFGGISAGAAVADVVSAFNRHRANVLYQATLINDAVKRFDHAKAAVWPELCNKLNECITRCAIAGDLVEAALSASAKSPPSM</sequence>
<organism evidence="1">
    <name type="scientific">viral metagenome</name>
    <dbReference type="NCBI Taxonomy" id="1070528"/>
    <lineage>
        <taxon>unclassified sequences</taxon>
        <taxon>metagenomes</taxon>
        <taxon>organismal metagenomes</taxon>
    </lineage>
</organism>
<gene>
    <name evidence="2" type="ORF">MM415B01374_0028</name>
    <name evidence="1" type="ORF">TM448A00646_0028</name>
    <name evidence="3" type="ORF">TM448B00781_0028</name>
</gene>
<reference evidence="1" key="1">
    <citation type="submission" date="2020-03" db="EMBL/GenBank/DDBJ databases">
        <title>The deep terrestrial virosphere.</title>
        <authorList>
            <person name="Holmfeldt K."/>
            <person name="Nilsson E."/>
            <person name="Simone D."/>
            <person name="Lopez-Fernandez M."/>
            <person name="Wu X."/>
            <person name="de Brujin I."/>
            <person name="Lundin D."/>
            <person name="Andersson A."/>
            <person name="Bertilsson S."/>
            <person name="Dopson M."/>
        </authorList>
    </citation>
    <scope>NUCLEOTIDE SEQUENCE</scope>
    <source>
        <strain evidence="2">MM415B01374</strain>
        <strain evidence="1">TM448A00646</strain>
        <strain evidence="3">TM448B00781</strain>
    </source>
</reference>
<name>A0A6H1ZIL9_9ZZZZ</name>
<proteinExistence type="predicted"/>
<evidence type="ECO:0000313" key="3">
    <source>
        <dbReference type="EMBL" id="QJH96640.1"/>
    </source>
</evidence>